<protein>
    <submittedName>
        <fullName evidence="1">Uncharacterized protein</fullName>
    </submittedName>
</protein>
<gene>
    <name evidence="1" type="ORF">BDEG_25075</name>
</gene>
<accession>A0A177WNQ3</accession>
<dbReference type="PANTHER" id="PTHR33211:SF107">
    <property type="entry name" value="NON-SPECIFIC SERINE_THREONINE PROTEIN KINASE"/>
    <property type="match status" value="1"/>
</dbReference>
<dbReference type="VEuPathDB" id="FungiDB:BDEG_25075"/>
<dbReference type="OrthoDB" id="2154776at2759"/>
<dbReference type="PANTHER" id="PTHR33211">
    <property type="entry name" value="EXPRESSED PROTEIN"/>
    <property type="match status" value="1"/>
</dbReference>
<evidence type="ECO:0000313" key="2">
    <source>
        <dbReference type="Proteomes" id="UP000077115"/>
    </source>
</evidence>
<evidence type="ECO:0000313" key="1">
    <source>
        <dbReference type="EMBL" id="OAJ41492.1"/>
    </source>
</evidence>
<dbReference type="eggNOG" id="ENOG502SB6I">
    <property type="taxonomic scope" value="Eukaryota"/>
</dbReference>
<name>A0A177WNQ3_BATDL</name>
<reference evidence="1 2" key="2">
    <citation type="submission" date="2016-05" db="EMBL/GenBank/DDBJ databases">
        <title>Lineage-specific infection strategies underlie the spectrum of fungal disease in amphibians.</title>
        <authorList>
            <person name="Cuomo C.A."/>
            <person name="Farrer R.A."/>
            <person name="James T."/>
            <person name="Longcore J."/>
            <person name="Birren B."/>
        </authorList>
    </citation>
    <scope>NUCLEOTIDE SEQUENCE [LARGE SCALE GENOMIC DNA]</scope>
    <source>
        <strain evidence="1 2">JEL423</strain>
    </source>
</reference>
<sequence>MENRQFYIQYLHNQPVGLRTHILNTNTFVWVQTLFTVADLVVAIVVEPTRRLSGIPEDYGPLTLHYVVDGPAIAGDVLLTSIQEPVGSYNQPLVIKANNGTGQGISNSMSGAPVGSNTGMVSGTFEETADTETTVSLLKYHHIADSLKDDDCVVQIVKIILAVTAGEFSGSSFKNLPFAFLEGSSGSGKSQMGFNIKANIGDRRRVHYLLFDPPGSTSQRIYRNFENISKLFSKCYVEDEHMYTSETSSPSCGSLFKESLYMYGFIFELLSNKIQSPTVSIGPKTGKDVQELMTSKGIHQHRPVFILDECIAISDQSLKKIPEQPNCNSALEEAVEVMFQCRGVMCLGNFQQ</sequence>
<organism evidence="1 2">
    <name type="scientific">Batrachochytrium dendrobatidis (strain JEL423)</name>
    <dbReference type="NCBI Taxonomy" id="403673"/>
    <lineage>
        <taxon>Eukaryota</taxon>
        <taxon>Fungi</taxon>
        <taxon>Fungi incertae sedis</taxon>
        <taxon>Chytridiomycota</taxon>
        <taxon>Chytridiomycota incertae sedis</taxon>
        <taxon>Chytridiomycetes</taxon>
        <taxon>Rhizophydiales</taxon>
        <taxon>Rhizophydiales incertae sedis</taxon>
        <taxon>Batrachochytrium</taxon>
    </lineage>
</organism>
<reference evidence="1 2" key="1">
    <citation type="submission" date="2006-10" db="EMBL/GenBank/DDBJ databases">
        <title>The Genome Sequence of Batrachochytrium dendrobatidis JEL423.</title>
        <authorList>
            <consortium name="The Broad Institute Genome Sequencing Platform"/>
            <person name="Birren B."/>
            <person name="Lander E."/>
            <person name="Galagan J."/>
            <person name="Cuomo C."/>
            <person name="Devon K."/>
            <person name="Jaffe D."/>
            <person name="Butler J."/>
            <person name="Alvarez P."/>
            <person name="Gnerre S."/>
            <person name="Grabherr M."/>
            <person name="Kleber M."/>
            <person name="Mauceli E."/>
            <person name="Brockman W."/>
            <person name="Young S."/>
            <person name="LaButti K."/>
            <person name="Sykes S."/>
            <person name="DeCaprio D."/>
            <person name="Crawford M."/>
            <person name="Koehrsen M."/>
            <person name="Engels R."/>
            <person name="Montgomery P."/>
            <person name="Pearson M."/>
            <person name="Howarth C."/>
            <person name="Larson L."/>
            <person name="White J."/>
            <person name="O'Leary S."/>
            <person name="Kodira C."/>
            <person name="Zeng Q."/>
            <person name="Yandava C."/>
            <person name="Alvarado L."/>
            <person name="Longcore J."/>
            <person name="James T."/>
        </authorList>
    </citation>
    <scope>NUCLEOTIDE SEQUENCE [LARGE SCALE GENOMIC DNA]</scope>
    <source>
        <strain evidence="1 2">JEL423</strain>
    </source>
</reference>
<dbReference type="EMBL" id="DS022306">
    <property type="protein sequence ID" value="OAJ41492.1"/>
    <property type="molecule type" value="Genomic_DNA"/>
</dbReference>
<dbReference type="AlphaFoldDB" id="A0A177WNQ3"/>
<proteinExistence type="predicted"/>
<dbReference type="Proteomes" id="UP000077115">
    <property type="component" value="Unassembled WGS sequence"/>
</dbReference>